<dbReference type="EMBL" id="CP035108">
    <property type="protein sequence ID" value="QAR34107.1"/>
    <property type="molecule type" value="Genomic_DNA"/>
</dbReference>
<reference evidence="1 2" key="1">
    <citation type="submission" date="2019-01" db="EMBL/GenBank/DDBJ databases">
        <title>Geovibrio thiophilus DSM 11263, complete genome.</title>
        <authorList>
            <person name="Spring S."/>
            <person name="Bunk B."/>
            <person name="Sproer C."/>
        </authorList>
    </citation>
    <scope>NUCLEOTIDE SEQUENCE [LARGE SCALE GENOMIC DNA]</scope>
    <source>
        <strain evidence="1 2">DSM 11263</strain>
    </source>
</reference>
<evidence type="ECO:0000313" key="2">
    <source>
        <dbReference type="Proteomes" id="UP000287502"/>
    </source>
</evidence>
<dbReference type="InterPro" id="IPR005564">
    <property type="entry name" value="Major_capsid_GpE"/>
</dbReference>
<dbReference type="KEGG" id="gtl:EP073_12040"/>
<dbReference type="OrthoDB" id="9772707at2"/>
<name>A0A410K100_9BACT</name>
<proteinExistence type="predicted"/>
<sequence>MLQFDINSFFSRDSLIRTLTDMPELKSPVLDSVYKTDKRRNHPLPTVAVSDLQQPITNIAVSRRGSAPTPLYGDSGQITHIEPQPFRPSERLNGVEVNNFKLLDRTGVQLLINNKIDRLRRVIRASTEALAAQSLTGKISYPMVMDGGYGTYEVDFGSTLSYTPSVLWDDSQVAIDDILETLIEMEAGIQETSRYGEGVKFWAGKKSFMALSKLVQEFDGRSVIASMDEKSILIGGYRIELMNSAYVDPATGSPIKVVDDGKLLAVAMDAPFELIYAVLDDLDSNLVSMPFFVKPVEDKRTSSIELVAESKPLPVPYTKAINWATVTG</sequence>
<keyword evidence="2" id="KW-1185">Reference proteome</keyword>
<dbReference type="Proteomes" id="UP000287502">
    <property type="component" value="Chromosome"/>
</dbReference>
<dbReference type="AlphaFoldDB" id="A0A410K100"/>
<gene>
    <name evidence="1" type="ORF">EP073_12040</name>
</gene>
<organism evidence="1 2">
    <name type="scientific">Geovibrio thiophilus</name>
    <dbReference type="NCBI Taxonomy" id="139438"/>
    <lineage>
        <taxon>Bacteria</taxon>
        <taxon>Pseudomonadati</taxon>
        <taxon>Deferribacterota</taxon>
        <taxon>Deferribacteres</taxon>
        <taxon>Deferribacterales</taxon>
        <taxon>Geovibrionaceae</taxon>
        <taxon>Geovibrio</taxon>
    </lineage>
</organism>
<dbReference type="RefSeq" id="WP_128467412.1">
    <property type="nucleotide sequence ID" value="NZ_CP035108.1"/>
</dbReference>
<protein>
    <recommendedName>
        <fullName evidence="3">Major capsid protein</fullName>
    </recommendedName>
</protein>
<evidence type="ECO:0008006" key="3">
    <source>
        <dbReference type="Google" id="ProtNLM"/>
    </source>
</evidence>
<evidence type="ECO:0000313" key="1">
    <source>
        <dbReference type="EMBL" id="QAR34107.1"/>
    </source>
</evidence>
<accession>A0A410K100</accession>
<dbReference type="Pfam" id="PF03864">
    <property type="entry name" value="Phage_cap_E"/>
    <property type="match status" value="1"/>
</dbReference>